<organism evidence="1 2">
    <name type="scientific">Hyalangium rubrum</name>
    <dbReference type="NCBI Taxonomy" id="3103134"/>
    <lineage>
        <taxon>Bacteria</taxon>
        <taxon>Pseudomonadati</taxon>
        <taxon>Myxococcota</taxon>
        <taxon>Myxococcia</taxon>
        <taxon>Myxococcales</taxon>
        <taxon>Cystobacterineae</taxon>
        <taxon>Archangiaceae</taxon>
        <taxon>Hyalangium</taxon>
    </lineage>
</organism>
<proteinExistence type="predicted"/>
<protein>
    <submittedName>
        <fullName evidence="1">Uncharacterized protein</fullName>
    </submittedName>
</protein>
<reference evidence="1 2" key="1">
    <citation type="submission" date="2023-12" db="EMBL/GenBank/DDBJ databases">
        <title>the genome sequence of Hyalangium sp. s54d21.</title>
        <authorList>
            <person name="Zhang X."/>
        </authorList>
    </citation>
    <scope>NUCLEOTIDE SEQUENCE [LARGE SCALE GENOMIC DNA]</scope>
    <source>
        <strain evidence="2">s54d21</strain>
    </source>
</reference>
<evidence type="ECO:0000313" key="2">
    <source>
        <dbReference type="Proteomes" id="UP001291309"/>
    </source>
</evidence>
<dbReference type="RefSeq" id="WP_321549349.1">
    <property type="nucleotide sequence ID" value="NZ_JAXIVS010000012.1"/>
</dbReference>
<evidence type="ECO:0000313" key="1">
    <source>
        <dbReference type="EMBL" id="MDY7230623.1"/>
    </source>
</evidence>
<accession>A0ABU5HCR6</accession>
<dbReference type="EMBL" id="JAXIVS010000012">
    <property type="protein sequence ID" value="MDY7230623.1"/>
    <property type="molecule type" value="Genomic_DNA"/>
</dbReference>
<name>A0ABU5HCR6_9BACT</name>
<sequence length="132" mass="14859">MRRLDAPLAVSALKEDFKGKTQRWVQDNAGETLTFTVSDYSEGLAGLLWRNFFGPPFVHMFGARLNALPAQFKQNLGEDIVLVQPYELPTQAGTPEATAVERQLISHLGPECFYDPERHLKPGRRPELKPLP</sequence>
<gene>
    <name evidence="1" type="ORF">SYV04_29780</name>
</gene>
<dbReference type="Proteomes" id="UP001291309">
    <property type="component" value="Unassembled WGS sequence"/>
</dbReference>
<keyword evidence="2" id="KW-1185">Reference proteome</keyword>
<comment type="caution">
    <text evidence="1">The sequence shown here is derived from an EMBL/GenBank/DDBJ whole genome shotgun (WGS) entry which is preliminary data.</text>
</comment>